<proteinExistence type="predicted"/>
<protein>
    <submittedName>
        <fullName evidence="1">Nucleoside 2-deoxyribosyltransferase</fullName>
    </submittedName>
</protein>
<evidence type="ECO:0000313" key="1">
    <source>
        <dbReference type="EMBL" id="MBB6100889.1"/>
    </source>
</evidence>
<name>A0A7W9WQT3_9BURK</name>
<dbReference type="Gene3D" id="3.40.50.450">
    <property type="match status" value="1"/>
</dbReference>
<organism evidence="1 2">
    <name type="scientific">Paraburkholderia bannensis</name>
    <dbReference type="NCBI Taxonomy" id="765414"/>
    <lineage>
        <taxon>Bacteria</taxon>
        <taxon>Pseudomonadati</taxon>
        <taxon>Pseudomonadota</taxon>
        <taxon>Betaproteobacteria</taxon>
        <taxon>Burkholderiales</taxon>
        <taxon>Burkholderiaceae</taxon>
        <taxon>Paraburkholderia</taxon>
    </lineage>
</organism>
<dbReference type="Proteomes" id="UP000571554">
    <property type="component" value="Unassembled WGS sequence"/>
</dbReference>
<dbReference type="AlphaFoldDB" id="A0A7W9WQT3"/>
<dbReference type="GO" id="GO:0016740">
    <property type="term" value="F:transferase activity"/>
    <property type="evidence" value="ECO:0007669"/>
    <property type="project" value="UniProtKB-KW"/>
</dbReference>
<dbReference type="SUPFAM" id="SSF52309">
    <property type="entry name" value="N-(deoxy)ribosyltransferase-like"/>
    <property type="match status" value="1"/>
</dbReference>
<comment type="caution">
    <text evidence="1">The sequence shown here is derived from an EMBL/GenBank/DDBJ whole genome shotgun (WGS) entry which is preliminary data.</text>
</comment>
<evidence type="ECO:0000313" key="2">
    <source>
        <dbReference type="Proteomes" id="UP000571554"/>
    </source>
</evidence>
<dbReference type="RefSeq" id="WP_183721631.1">
    <property type="nucleotide sequence ID" value="NZ_JACHBW010000002.1"/>
</dbReference>
<keyword evidence="2" id="KW-1185">Reference proteome</keyword>
<dbReference type="EMBL" id="JACHBW010000002">
    <property type="protein sequence ID" value="MBB6100889.1"/>
    <property type="molecule type" value="Genomic_DNA"/>
</dbReference>
<reference evidence="1 2" key="1">
    <citation type="submission" date="2020-08" db="EMBL/GenBank/DDBJ databases">
        <title>Above-ground endophytic microbial communities from plants in different locations in the United States.</title>
        <authorList>
            <person name="Frank C."/>
        </authorList>
    </citation>
    <scope>NUCLEOTIDE SEQUENCE [LARGE SCALE GENOMIC DNA]</scope>
    <source>
        <strain evidence="1 2">WP4_2_2</strain>
    </source>
</reference>
<accession>A0A7W9WQT3</accession>
<gene>
    <name evidence="1" type="ORF">F4827_000715</name>
</gene>
<keyword evidence="1" id="KW-0808">Transferase</keyword>
<sequence>MPTEATTPQPFAFVLMPFDSSFNDIYLLGIKETATQLDFDCQRVDEQIYQESMLERIYRQIDVADVIVADMSGRNPNVFYEVGYAHAKGKLVILLTSDTGDIPFDLKHHRHIVYGGSATRLRTQLAKDLEWAKAEIQNLRDSRIKVTLQKPSGLLEKSDWLAEADIDLKFDLSNHSSQASPDIEAIYIYMNRQWTVRQDEKVCSTVDSDWSPFKERHFLACPVRRLQKNGGWAQIKVNMKRILAVASKGEVLKDSYQLKGKLGLRIATSSGNFDYQFPLDVAVDEIPF</sequence>